<sequence length="329" mass="35748" precursor="true">MLPNGLYPESPPWRTHALEVPHGHVLHVEEGGNPEGICAVVLHGGPGSGSSPLLRRFFDPARYRVISIDQRGAGRSRPRGATVHNRTADLLDDLRRVREQLGVPRWLVVGGSWGATLALAHAAFEPQAVAALLLRAVFLPSAEEIDTFFQDSAGRAPAAWARFASVAPAGERHDMLGFLARGLQQAPADGVHQLALAWWRWEQTLARGAGAATGEPPTDEPERETLDAQVDRYRVQSHYLLHRCWLDAPPLLDRLAALPRVPTLLLHSRDDRICAPQGAQAVHDRIPHSLLQWIDGAGHDPTHPAMASAMVAALDSYAQHGHFGNASAP</sequence>
<keyword evidence="8 11" id="KW-0645">Protease</keyword>
<evidence type="ECO:0000256" key="3">
    <source>
        <dbReference type="ARBA" id="ARBA00010088"/>
    </source>
</evidence>
<dbReference type="ESTHER" id="varps-c5cpt8">
    <property type="family name" value="Proline_iminopeptidase"/>
</dbReference>
<dbReference type="STRING" id="543728.Vapar_3058"/>
<feature type="active site" description="Proton donor" evidence="12">
    <location>
        <position position="299"/>
    </location>
</feature>
<evidence type="ECO:0000256" key="2">
    <source>
        <dbReference type="ARBA" id="ARBA00004496"/>
    </source>
</evidence>
<evidence type="ECO:0000256" key="8">
    <source>
        <dbReference type="ARBA" id="ARBA00022670"/>
    </source>
</evidence>
<dbReference type="PANTHER" id="PTHR43722:SF1">
    <property type="entry name" value="PROLINE IMINOPEPTIDASE"/>
    <property type="match status" value="1"/>
</dbReference>
<keyword evidence="6 11" id="KW-0031">Aminopeptidase</keyword>
<dbReference type="EMBL" id="CP001635">
    <property type="protein sequence ID" value="ACS19677.1"/>
    <property type="molecule type" value="Genomic_DNA"/>
</dbReference>
<protein>
    <recommendedName>
        <fullName evidence="5 11">Proline iminopeptidase</fullName>
        <shortName evidence="11">PIP</shortName>
        <ecNumber evidence="4 11">3.4.11.5</ecNumber>
    </recommendedName>
    <alternativeName>
        <fullName evidence="10 11">Prolyl aminopeptidase</fullName>
    </alternativeName>
</protein>
<dbReference type="KEGG" id="vap:Vapar_3058"/>
<dbReference type="InterPro" id="IPR005944">
    <property type="entry name" value="Pro_iminopeptidase"/>
</dbReference>
<dbReference type="MEROPS" id="S33.001"/>
<evidence type="ECO:0000313" key="14">
    <source>
        <dbReference type="EMBL" id="ACS19677.1"/>
    </source>
</evidence>
<name>C5CPT8_VARPS</name>
<dbReference type="Pfam" id="PF00561">
    <property type="entry name" value="Abhydrolase_1"/>
    <property type="match status" value="1"/>
</dbReference>
<gene>
    <name evidence="14" type="ordered locus">Vapar_3058</name>
</gene>
<organism evidence="14">
    <name type="scientific">Variovorax paradoxus (strain S110)</name>
    <dbReference type="NCBI Taxonomy" id="543728"/>
    <lineage>
        <taxon>Bacteria</taxon>
        <taxon>Pseudomonadati</taxon>
        <taxon>Pseudomonadota</taxon>
        <taxon>Betaproteobacteria</taxon>
        <taxon>Burkholderiales</taxon>
        <taxon>Comamonadaceae</taxon>
        <taxon>Variovorax</taxon>
    </lineage>
</organism>
<proteinExistence type="inferred from homology"/>
<keyword evidence="7 11" id="KW-0963">Cytoplasm</keyword>
<evidence type="ECO:0000256" key="9">
    <source>
        <dbReference type="ARBA" id="ARBA00022801"/>
    </source>
</evidence>
<comment type="similarity">
    <text evidence="3 11">Belongs to the peptidase S33 family.</text>
</comment>
<dbReference type="EC" id="3.4.11.5" evidence="4 11"/>
<accession>C5CPT8</accession>
<evidence type="ECO:0000256" key="7">
    <source>
        <dbReference type="ARBA" id="ARBA00022490"/>
    </source>
</evidence>
<dbReference type="Gene3D" id="3.40.50.1820">
    <property type="entry name" value="alpha/beta hydrolase"/>
    <property type="match status" value="1"/>
</dbReference>
<evidence type="ECO:0000256" key="10">
    <source>
        <dbReference type="ARBA" id="ARBA00029605"/>
    </source>
</evidence>
<evidence type="ECO:0000256" key="1">
    <source>
        <dbReference type="ARBA" id="ARBA00001585"/>
    </source>
</evidence>
<dbReference type="PANTHER" id="PTHR43722">
    <property type="entry name" value="PROLINE IMINOPEPTIDASE"/>
    <property type="match status" value="1"/>
</dbReference>
<evidence type="ECO:0000256" key="6">
    <source>
        <dbReference type="ARBA" id="ARBA00022438"/>
    </source>
</evidence>
<feature type="domain" description="AB hydrolase-1" evidence="13">
    <location>
        <begin position="40"/>
        <end position="300"/>
    </location>
</feature>
<evidence type="ECO:0000259" key="13">
    <source>
        <dbReference type="Pfam" id="PF00561"/>
    </source>
</evidence>
<comment type="subcellular location">
    <subcellularLocation>
        <location evidence="2 11">Cytoplasm</location>
    </subcellularLocation>
</comment>
<dbReference type="GO" id="GO:0006508">
    <property type="term" value="P:proteolysis"/>
    <property type="evidence" value="ECO:0007669"/>
    <property type="project" value="UniProtKB-KW"/>
</dbReference>
<dbReference type="PIRSF" id="PIRSF006431">
    <property type="entry name" value="Pept_S33"/>
    <property type="match status" value="1"/>
</dbReference>
<evidence type="ECO:0000256" key="12">
    <source>
        <dbReference type="PIRSR" id="PIRSR006431-1"/>
    </source>
</evidence>
<dbReference type="SUPFAM" id="SSF53474">
    <property type="entry name" value="alpha/beta-Hydrolases"/>
    <property type="match status" value="1"/>
</dbReference>
<dbReference type="PRINTS" id="PR00793">
    <property type="entry name" value="PROAMNOPTASE"/>
</dbReference>
<reference evidence="14" key="1">
    <citation type="submission" date="2009-06" db="EMBL/GenBank/DDBJ databases">
        <title>Complete sequence of chromosome 1 of Variovorax paradoxus S110.</title>
        <authorList>
            <consortium name="US DOE Joint Genome Institute"/>
            <person name="Lucas S."/>
            <person name="Copeland A."/>
            <person name="Lapidus A."/>
            <person name="Glavina del Rio T."/>
            <person name="Tice H."/>
            <person name="Bruce D."/>
            <person name="Goodwin L."/>
            <person name="Pitluck S."/>
            <person name="Chertkov O."/>
            <person name="Brettin T."/>
            <person name="Detter J.C."/>
            <person name="Han C."/>
            <person name="Larimer F."/>
            <person name="Land M."/>
            <person name="Hauser L."/>
            <person name="Kyrpides N."/>
            <person name="Ovchinnikova G."/>
            <person name="Orwin P."/>
            <person name="Leadbetter J.R."/>
            <person name="Spain J.C."/>
            <person name="Han J.I."/>
        </authorList>
    </citation>
    <scope>NUCLEOTIDE SEQUENCE</scope>
    <source>
        <strain evidence="14">S110</strain>
    </source>
</reference>
<comment type="catalytic activity">
    <reaction evidence="1 11">
        <text>Release of N-terminal proline from a peptide.</text>
        <dbReference type="EC" id="3.4.11.5"/>
    </reaction>
</comment>
<evidence type="ECO:0000256" key="11">
    <source>
        <dbReference type="PIRNR" id="PIRNR006431"/>
    </source>
</evidence>
<dbReference type="HOGENOM" id="CLU_043739_2_2_4"/>
<dbReference type="InterPro" id="IPR002410">
    <property type="entry name" value="Peptidase_S33"/>
</dbReference>
<dbReference type="AlphaFoldDB" id="C5CPT8"/>
<keyword evidence="9 11" id="KW-0378">Hydrolase</keyword>
<dbReference type="InterPro" id="IPR029058">
    <property type="entry name" value="AB_hydrolase_fold"/>
</dbReference>
<feature type="active site" description="Nucleophile" evidence="12">
    <location>
        <position position="112"/>
    </location>
</feature>
<evidence type="ECO:0000256" key="4">
    <source>
        <dbReference type="ARBA" id="ARBA00012568"/>
    </source>
</evidence>
<dbReference type="GO" id="GO:0004177">
    <property type="term" value="F:aminopeptidase activity"/>
    <property type="evidence" value="ECO:0007669"/>
    <property type="project" value="UniProtKB-UniRule"/>
</dbReference>
<dbReference type="eggNOG" id="COG2021">
    <property type="taxonomic scope" value="Bacteria"/>
</dbReference>
<feature type="active site" evidence="12">
    <location>
        <position position="271"/>
    </location>
</feature>
<dbReference type="GO" id="GO:0005737">
    <property type="term" value="C:cytoplasm"/>
    <property type="evidence" value="ECO:0007669"/>
    <property type="project" value="UniProtKB-SubCell"/>
</dbReference>
<dbReference type="InterPro" id="IPR000073">
    <property type="entry name" value="AB_hydrolase_1"/>
</dbReference>
<evidence type="ECO:0000256" key="5">
    <source>
        <dbReference type="ARBA" id="ARBA00021843"/>
    </source>
</evidence>